<dbReference type="Proteomes" id="UP000518300">
    <property type="component" value="Unassembled WGS sequence"/>
</dbReference>
<name>A0A848L437_9BACT</name>
<dbReference type="EMBL" id="JABBJJ010000007">
    <property type="protein sequence ID" value="NMO13720.1"/>
    <property type="molecule type" value="Genomic_DNA"/>
</dbReference>
<keyword evidence="3" id="KW-1185">Reference proteome</keyword>
<protein>
    <recommendedName>
        <fullName evidence="4">Lipoprotein</fullName>
    </recommendedName>
</protein>
<organism evidence="2 3">
    <name type="scientific">Pyxidicoccus fallax</name>
    <dbReference type="NCBI Taxonomy" id="394095"/>
    <lineage>
        <taxon>Bacteria</taxon>
        <taxon>Pseudomonadati</taxon>
        <taxon>Myxococcota</taxon>
        <taxon>Myxococcia</taxon>
        <taxon>Myxococcales</taxon>
        <taxon>Cystobacterineae</taxon>
        <taxon>Myxococcaceae</taxon>
        <taxon>Pyxidicoccus</taxon>
    </lineage>
</organism>
<evidence type="ECO:0008006" key="4">
    <source>
        <dbReference type="Google" id="ProtNLM"/>
    </source>
</evidence>
<dbReference type="RefSeq" id="WP_169343005.1">
    <property type="nucleotide sequence ID" value="NZ_JABBJJ010000007.1"/>
</dbReference>
<proteinExistence type="predicted"/>
<evidence type="ECO:0000313" key="3">
    <source>
        <dbReference type="Proteomes" id="UP000518300"/>
    </source>
</evidence>
<reference evidence="2 3" key="1">
    <citation type="submission" date="2020-04" db="EMBL/GenBank/DDBJ databases">
        <title>Draft genome of Pyxidicoccus fallax type strain.</title>
        <authorList>
            <person name="Whitworth D.E."/>
        </authorList>
    </citation>
    <scope>NUCLEOTIDE SEQUENCE [LARGE SCALE GENOMIC DNA]</scope>
    <source>
        <strain evidence="2 3">DSM 14698</strain>
    </source>
</reference>
<gene>
    <name evidence="2" type="ORF">HG543_02420</name>
</gene>
<dbReference type="PROSITE" id="PS51257">
    <property type="entry name" value="PROKAR_LIPOPROTEIN"/>
    <property type="match status" value="1"/>
</dbReference>
<comment type="caution">
    <text evidence="2">The sequence shown here is derived from an EMBL/GenBank/DDBJ whole genome shotgun (WGS) entry which is preliminary data.</text>
</comment>
<feature type="region of interest" description="Disordered" evidence="1">
    <location>
        <begin position="21"/>
        <end position="57"/>
    </location>
</feature>
<sequence>MRKLIWSGVVLCGLLGGCASTPEKPEEPAVAQSEPPVANPEFAPGESPKNTTSQEGKAPVQAIAVDANAQPGDPLTIEGFRAFRDVLDVTVRHGGGCREHTYGLAWNGEFQQGTDGTPVAHLVITHDAKQDMCKALVMATPRFDLTSIVERFREKYGKSTGAVDLALPGQPTVRYEF</sequence>
<evidence type="ECO:0000313" key="2">
    <source>
        <dbReference type="EMBL" id="NMO13720.1"/>
    </source>
</evidence>
<accession>A0A848L437</accession>
<dbReference type="AlphaFoldDB" id="A0A848L437"/>
<evidence type="ECO:0000256" key="1">
    <source>
        <dbReference type="SAM" id="MobiDB-lite"/>
    </source>
</evidence>